<feature type="binding site" evidence="15">
    <location>
        <position position="119"/>
    </location>
    <ligand>
        <name>Mg(2+)</name>
        <dbReference type="ChEBI" id="CHEBI:18420"/>
    </ligand>
</feature>
<dbReference type="SUPFAM" id="SSF54768">
    <property type="entry name" value="dsRNA-binding domain-like"/>
    <property type="match status" value="1"/>
</dbReference>
<feature type="region of interest" description="Disordered" evidence="16">
    <location>
        <begin position="210"/>
        <end position="229"/>
    </location>
</feature>
<dbReference type="Pfam" id="PF14622">
    <property type="entry name" value="Ribonucleas_3_3"/>
    <property type="match status" value="1"/>
</dbReference>
<keyword evidence="11 15" id="KW-0255">Endonuclease</keyword>
<evidence type="ECO:0000256" key="9">
    <source>
        <dbReference type="ARBA" id="ARBA00022722"/>
    </source>
</evidence>
<dbReference type="GO" id="GO:0004525">
    <property type="term" value="F:ribonuclease III activity"/>
    <property type="evidence" value="ECO:0007669"/>
    <property type="project" value="UniProtKB-UniRule"/>
</dbReference>
<keyword evidence="10 15" id="KW-0479">Metal-binding</keyword>
<dbReference type="GO" id="GO:0006364">
    <property type="term" value="P:rRNA processing"/>
    <property type="evidence" value="ECO:0007669"/>
    <property type="project" value="UniProtKB-UniRule"/>
</dbReference>
<keyword evidence="12 15" id="KW-0378">Hydrolase</keyword>
<evidence type="ECO:0000256" key="8">
    <source>
        <dbReference type="ARBA" id="ARBA00022694"/>
    </source>
</evidence>
<evidence type="ECO:0000256" key="2">
    <source>
        <dbReference type="ARBA" id="ARBA00004496"/>
    </source>
</evidence>
<comment type="catalytic activity">
    <reaction evidence="1 15">
        <text>Endonucleolytic cleavage to 5'-phosphomonoester.</text>
        <dbReference type="EC" id="3.1.26.3"/>
    </reaction>
</comment>
<dbReference type="FunFam" id="3.30.160.20:FF:000003">
    <property type="entry name" value="Ribonuclease 3"/>
    <property type="match status" value="1"/>
</dbReference>
<keyword evidence="9 15" id="KW-0540">Nuclease</keyword>
<dbReference type="GO" id="GO:0019843">
    <property type="term" value="F:rRNA binding"/>
    <property type="evidence" value="ECO:0007669"/>
    <property type="project" value="UniProtKB-KW"/>
</dbReference>
<feature type="binding site" evidence="15">
    <location>
        <position position="122"/>
    </location>
    <ligand>
        <name>Mg(2+)</name>
        <dbReference type="ChEBI" id="CHEBI:18420"/>
    </ligand>
</feature>
<gene>
    <name evidence="15 19" type="primary">rnc</name>
    <name evidence="19" type="ORF">COU02_00210</name>
</gene>
<keyword evidence="14 15" id="KW-0694">RNA-binding</keyword>
<dbReference type="Proteomes" id="UP000230882">
    <property type="component" value="Unassembled WGS sequence"/>
</dbReference>
<evidence type="ECO:0000256" key="11">
    <source>
        <dbReference type="ARBA" id="ARBA00022759"/>
    </source>
</evidence>
<evidence type="ECO:0000259" key="18">
    <source>
        <dbReference type="PROSITE" id="PS50142"/>
    </source>
</evidence>
<dbReference type="CDD" id="cd10845">
    <property type="entry name" value="DSRM_RNAse_III_family"/>
    <property type="match status" value="1"/>
</dbReference>
<dbReference type="InterPro" id="IPR036389">
    <property type="entry name" value="RNase_III_sf"/>
</dbReference>
<comment type="similarity">
    <text evidence="3">Belongs to the ribonuclease III family.</text>
</comment>
<evidence type="ECO:0000256" key="12">
    <source>
        <dbReference type="ARBA" id="ARBA00022801"/>
    </source>
</evidence>
<dbReference type="EC" id="3.1.26.3" evidence="15"/>
<evidence type="ECO:0000256" key="4">
    <source>
        <dbReference type="ARBA" id="ARBA00011738"/>
    </source>
</evidence>
<dbReference type="FunFam" id="1.10.1520.10:FF:000001">
    <property type="entry name" value="Ribonuclease 3"/>
    <property type="match status" value="1"/>
</dbReference>
<dbReference type="PROSITE" id="PS50142">
    <property type="entry name" value="RNASE_3_2"/>
    <property type="match status" value="1"/>
</dbReference>
<feature type="compositionally biased region" description="Basic and acidic residues" evidence="16">
    <location>
        <begin position="211"/>
        <end position="220"/>
    </location>
</feature>
<dbReference type="PANTHER" id="PTHR11207:SF0">
    <property type="entry name" value="RIBONUCLEASE 3"/>
    <property type="match status" value="1"/>
</dbReference>
<evidence type="ECO:0000256" key="3">
    <source>
        <dbReference type="ARBA" id="ARBA00010183"/>
    </source>
</evidence>
<evidence type="ECO:0000256" key="13">
    <source>
        <dbReference type="ARBA" id="ARBA00022842"/>
    </source>
</evidence>
<keyword evidence="8 15" id="KW-0819">tRNA processing</keyword>
<protein>
    <recommendedName>
        <fullName evidence="15">Ribonuclease 3</fullName>
        <ecNumber evidence="15">3.1.26.3</ecNumber>
    </recommendedName>
    <alternativeName>
        <fullName evidence="15">Ribonuclease III</fullName>
        <shortName evidence="15">RNase III</shortName>
    </alternativeName>
</protein>
<dbReference type="SMART" id="SM00358">
    <property type="entry name" value="DSRM"/>
    <property type="match status" value="1"/>
</dbReference>
<dbReference type="Gene3D" id="3.30.160.20">
    <property type="match status" value="1"/>
</dbReference>
<dbReference type="PANTHER" id="PTHR11207">
    <property type="entry name" value="RIBONUCLEASE III"/>
    <property type="match status" value="1"/>
</dbReference>
<sequence>MMKNFSKIEKKLDIKFKDKNLLMQAFCHRSYLNENPKCDLENNERLEFLGDAVLELVVTEYLYKNYKESEGQLTNWRAALVNSQSLAEIAEELGFNDYILLSRGEAKDTGKARQSILANAFEAFLGALYLDQGLRAVRNFINKYLIKKLSYIVENGLFRDAKSFFQEIAQKEIKITPEYKVLEEAGPDHAKEFTIGVFLGDKLIAKGKGSSKQEAEEKAARNALKVKNW</sequence>
<evidence type="ECO:0000313" key="20">
    <source>
        <dbReference type="Proteomes" id="UP000230882"/>
    </source>
</evidence>
<feature type="domain" description="RNase III" evidence="18">
    <location>
        <begin position="5"/>
        <end position="133"/>
    </location>
</feature>
<dbReference type="SMART" id="SM00535">
    <property type="entry name" value="RIBOc"/>
    <property type="match status" value="1"/>
</dbReference>
<evidence type="ECO:0000256" key="7">
    <source>
        <dbReference type="ARBA" id="ARBA00022664"/>
    </source>
</evidence>
<dbReference type="InterPro" id="IPR014720">
    <property type="entry name" value="dsRBD_dom"/>
</dbReference>
<dbReference type="PROSITE" id="PS00517">
    <property type="entry name" value="RNASE_3_1"/>
    <property type="match status" value="1"/>
</dbReference>
<evidence type="ECO:0000256" key="16">
    <source>
        <dbReference type="SAM" id="MobiDB-lite"/>
    </source>
</evidence>
<reference evidence="20" key="1">
    <citation type="submission" date="2017-09" db="EMBL/GenBank/DDBJ databases">
        <title>Depth-based differentiation of microbial function through sediment-hosted aquifers and enrichment of novel symbionts in the deep terrestrial subsurface.</title>
        <authorList>
            <person name="Probst A.J."/>
            <person name="Ladd B."/>
            <person name="Jarett J.K."/>
            <person name="Geller-Mcgrath D.E."/>
            <person name="Sieber C.M.K."/>
            <person name="Emerson J.B."/>
            <person name="Anantharaman K."/>
            <person name="Thomas B.C."/>
            <person name="Malmstrom R."/>
            <person name="Stieglmeier M."/>
            <person name="Klingl A."/>
            <person name="Woyke T."/>
            <person name="Ryan C.M."/>
            <person name="Banfield J.F."/>
        </authorList>
    </citation>
    <scope>NUCLEOTIDE SEQUENCE [LARGE SCALE GENOMIC DNA]</scope>
</reference>
<dbReference type="CDD" id="cd00593">
    <property type="entry name" value="RIBOc"/>
    <property type="match status" value="1"/>
</dbReference>
<comment type="function">
    <text evidence="15">Digests double-stranded RNA. Involved in the processing of primary rRNA transcript to yield the immediate precursors to the large and small rRNAs (23S and 16S). Processes some mRNAs, and tRNAs when they are encoded in the rRNA operon. Processes pre-crRNA and tracrRNA of type II CRISPR loci if present in the organism.</text>
</comment>
<dbReference type="Gene3D" id="1.10.1520.10">
    <property type="entry name" value="Ribonuclease III domain"/>
    <property type="match status" value="1"/>
</dbReference>
<dbReference type="InterPro" id="IPR000999">
    <property type="entry name" value="RNase_III_dom"/>
</dbReference>
<keyword evidence="5 15" id="KW-0963">Cytoplasm</keyword>
<evidence type="ECO:0000256" key="14">
    <source>
        <dbReference type="ARBA" id="ARBA00022884"/>
    </source>
</evidence>
<organism evidence="19 20">
    <name type="scientific">bacterium (Candidatus Gribaldobacteria) CG10_big_fil_rev_8_21_14_0_10_37_46</name>
    <dbReference type="NCBI Taxonomy" id="2014276"/>
    <lineage>
        <taxon>Bacteria</taxon>
        <taxon>Candidatus Gribaldobacteria</taxon>
    </lineage>
</organism>
<dbReference type="Pfam" id="PF00035">
    <property type="entry name" value="dsrm"/>
    <property type="match status" value="1"/>
</dbReference>
<feature type="active site" evidence="15">
    <location>
        <position position="51"/>
    </location>
</feature>
<evidence type="ECO:0000256" key="10">
    <source>
        <dbReference type="ARBA" id="ARBA00022723"/>
    </source>
</evidence>
<dbReference type="GO" id="GO:0046872">
    <property type="term" value="F:metal ion binding"/>
    <property type="evidence" value="ECO:0007669"/>
    <property type="project" value="UniProtKB-KW"/>
</dbReference>
<dbReference type="NCBIfam" id="TIGR02191">
    <property type="entry name" value="RNaseIII"/>
    <property type="match status" value="1"/>
</dbReference>
<evidence type="ECO:0000256" key="1">
    <source>
        <dbReference type="ARBA" id="ARBA00000109"/>
    </source>
</evidence>
<dbReference type="InterPro" id="IPR011907">
    <property type="entry name" value="RNase_III"/>
</dbReference>
<proteinExistence type="inferred from homology"/>
<accession>A0A2H0UX87</accession>
<feature type="domain" description="DRBM" evidence="17">
    <location>
        <begin position="160"/>
        <end position="225"/>
    </location>
</feature>
<keyword evidence="7 15" id="KW-0507">mRNA processing</keyword>
<keyword evidence="15" id="KW-0699">rRNA-binding</keyword>
<evidence type="ECO:0000256" key="6">
    <source>
        <dbReference type="ARBA" id="ARBA00022552"/>
    </source>
</evidence>
<evidence type="ECO:0000313" key="19">
    <source>
        <dbReference type="EMBL" id="PIR91466.1"/>
    </source>
</evidence>
<dbReference type="GO" id="GO:0008033">
    <property type="term" value="P:tRNA processing"/>
    <property type="evidence" value="ECO:0007669"/>
    <property type="project" value="UniProtKB-KW"/>
</dbReference>
<dbReference type="GO" id="GO:0005737">
    <property type="term" value="C:cytoplasm"/>
    <property type="evidence" value="ECO:0007669"/>
    <property type="project" value="UniProtKB-SubCell"/>
</dbReference>
<feature type="binding site" evidence="15">
    <location>
        <position position="47"/>
    </location>
    <ligand>
        <name>Mg(2+)</name>
        <dbReference type="ChEBI" id="CHEBI:18420"/>
    </ligand>
</feature>
<dbReference type="GO" id="GO:0042802">
    <property type="term" value="F:identical protein binding"/>
    <property type="evidence" value="ECO:0007669"/>
    <property type="project" value="UniProtKB-ARBA"/>
</dbReference>
<dbReference type="SUPFAM" id="SSF69065">
    <property type="entry name" value="RNase III domain-like"/>
    <property type="match status" value="1"/>
</dbReference>
<comment type="cofactor">
    <cofactor evidence="15">
        <name>Mg(2+)</name>
        <dbReference type="ChEBI" id="CHEBI:18420"/>
    </cofactor>
</comment>
<name>A0A2H0UX87_9BACT</name>
<dbReference type="GO" id="GO:0006397">
    <property type="term" value="P:mRNA processing"/>
    <property type="evidence" value="ECO:0007669"/>
    <property type="project" value="UniProtKB-UniRule"/>
</dbReference>
<comment type="subcellular location">
    <subcellularLocation>
        <location evidence="2 15">Cytoplasm</location>
    </subcellularLocation>
</comment>
<comment type="subunit">
    <text evidence="4 15">Homodimer.</text>
</comment>
<dbReference type="EMBL" id="PFAU01000006">
    <property type="protein sequence ID" value="PIR91466.1"/>
    <property type="molecule type" value="Genomic_DNA"/>
</dbReference>
<evidence type="ECO:0000256" key="15">
    <source>
        <dbReference type="HAMAP-Rule" id="MF_00104"/>
    </source>
</evidence>
<keyword evidence="6 15" id="KW-0698">rRNA processing</keyword>
<keyword evidence="13 15" id="KW-0460">Magnesium</keyword>
<dbReference type="PROSITE" id="PS50137">
    <property type="entry name" value="DS_RBD"/>
    <property type="match status" value="1"/>
</dbReference>
<feature type="active site" evidence="15">
    <location>
        <position position="122"/>
    </location>
</feature>
<evidence type="ECO:0000259" key="17">
    <source>
        <dbReference type="PROSITE" id="PS50137"/>
    </source>
</evidence>
<dbReference type="AlphaFoldDB" id="A0A2H0UX87"/>
<evidence type="ECO:0000256" key="5">
    <source>
        <dbReference type="ARBA" id="ARBA00022490"/>
    </source>
</evidence>
<dbReference type="GO" id="GO:0010468">
    <property type="term" value="P:regulation of gene expression"/>
    <property type="evidence" value="ECO:0007669"/>
    <property type="project" value="TreeGrafter"/>
</dbReference>
<dbReference type="GO" id="GO:0003725">
    <property type="term" value="F:double-stranded RNA binding"/>
    <property type="evidence" value="ECO:0007669"/>
    <property type="project" value="TreeGrafter"/>
</dbReference>
<comment type="caution">
    <text evidence="19">The sequence shown here is derived from an EMBL/GenBank/DDBJ whole genome shotgun (WGS) entry which is preliminary data.</text>
</comment>
<dbReference type="HAMAP" id="MF_00104">
    <property type="entry name" value="RNase_III"/>
    <property type="match status" value="1"/>
</dbReference>